<accession>A0A171PVH7</accession>
<evidence type="ECO:0000313" key="2">
    <source>
        <dbReference type="Proteomes" id="UP000232922"/>
    </source>
</evidence>
<dbReference type="GeneID" id="41900688"/>
<dbReference type="RefSeq" id="YP_009701552.1">
    <property type="nucleotide sequence ID" value="NC_044938.1"/>
</dbReference>
<organism evidence="1 2">
    <name type="scientific">Heliothis virescens ascovirus 3f</name>
    <dbReference type="NCBI Taxonomy" id="328614"/>
    <lineage>
        <taxon>Viruses</taxon>
        <taxon>Varidnaviria</taxon>
        <taxon>Bamfordvirae</taxon>
        <taxon>Nucleocytoviricota</taxon>
        <taxon>Megaviricetes</taxon>
        <taxon>Pimascovirales</taxon>
        <taxon>Pimascovirales incertae sedis</taxon>
        <taxon>Ascoviridae</taxon>
        <taxon>Ascovirus</taxon>
        <taxon>Ascovirus hvav3a</taxon>
    </lineage>
</organism>
<dbReference type="Proteomes" id="UP000232922">
    <property type="component" value="Genome"/>
</dbReference>
<evidence type="ECO:0000313" key="1">
    <source>
        <dbReference type="EMBL" id="AJP09052.1"/>
    </source>
</evidence>
<sequence>MSCNEPTVDCPIATIDGSWTYEINADSEPRITSVRFELETGCTPIYTSNPYATEDHIYDTKSAIPYRDVTTNKNTESKYNLEVIY</sequence>
<reference evidence="2" key="1">
    <citation type="submission" date="2014-04" db="EMBL/GenBank/DDBJ databases">
        <authorList>
            <person name="Wei Y."/>
            <person name="Huang G."/>
            <person name="Cheng X."/>
        </authorList>
    </citation>
    <scope>NUCLEOTIDE SEQUENCE [LARGE SCALE GENOMIC DNA]</scope>
</reference>
<proteinExistence type="predicted"/>
<dbReference type="EMBL" id="KJ755191">
    <property type="protein sequence ID" value="AJP09052.1"/>
    <property type="molecule type" value="Genomic_DNA"/>
</dbReference>
<name>A0A171PVH7_9VIRU</name>
<dbReference type="KEGG" id="vg:41900688"/>
<protein>
    <submittedName>
        <fullName evidence="1">Uncharacterized protein</fullName>
    </submittedName>
</protein>